<keyword evidence="2" id="KW-0227">DNA damage</keyword>
<feature type="region of interest" description="Disordered" evidence="4">
    <location>
        <begin position="339"/>
        <end position="362"/>
    </location>
</feature>
<dbReference type="GO" id="GO:0000709">
    <property type="term" value="P:meiotic joint molecule formation"/>
    <property type="evidence" value="ECO:0007669"/>
    <property type="project" value="TreeGrafter"/>
</dbReference>
<evidence type="ECO:0000256" key="4">
    <source>
        <dbReference type="SAM" id="MobiDB-lite"/>
    </source>
</evidence>
<dbReference type="Pfam" id="PF07061">
    <property type="entry name" value="Swi5"/>
    <property type="match status" value="1"/>
</dbReference>
<dbReference type="PANTHER" id="PTHR28529">
    <property type="entry name" value="DNA REPAIR PROTEIN SWI5 HOMOLOG"/>
    <property type="match status" value="1"/>
</dbReference>
<dbReference type="GO" id="GO:0032798">
    <property type="term" value="C:Swi5-Sfr1 complex"/>
    <property type="evidence" value="ECO:0007669"/>
    <property type="project" value="TreeGrafter"/>
</dbReference>
<dbReference type="Proteomes" id="UP000240883">
    <property type="component" value="Unassembled WGS sequence"/>
</dbReference>
<name>A0A2T2P0N4_CORCC</name>
<proteinExistence type="inferred from homology"/>
<organism evidence="5 6">
    <name type="scientific">Corynespora cassiicola Philippines</name>
    <dbReference type="NCBI Taxonomy" id="1448308"/>
    <lineage>
        <taxon>Eukaryota</taxon>
        <taxon>Fungi</taxon>
        <taxon>Dikarya</taxon>
        <taxon>Ascomycota</taxon>
        <taxon>Pezizomycotina</taxon>
        <taxon>Dothideomycetes</taxon>
        <taxon>Pleosporomycetidae</taxon>
        <taxon>Pleosporales</taxon>
        <taxon>Corynesporascaceae</taxon>
        <taxon>Corynespora</taxon>
    </lineage>
</organism>
<dbReference type="OrthoDB" id="255837at2759"/>
<keyword evidence="6" id="KW-1185">Reference proteome</keyword>
<feature type="compositionally biased region" description="Polar residues" evidence="4">
    <location>
        <begin position="268"/>
        <end position="285"/>
    </location>
</feature>
<feature type="compositionally biased region" description="Basic and acidic residues" evidence="4">
    <location>
        <begin position="68"/>
        <end position="81"/>
    </location>
</feature>
<comment type="similarity">
    <text evidence="1">Belongs to the SWI5/SAE3 family.</text>
</comment>
<gene>
    <name evidence="5" type="ORF">BS50DRAFT_277763</name>
</gene>
<keyword evidence="3" id="KW-0234">DNA repair</keyword>
<evidence type="ECO:0000313" key="5">
    <source>
        <dbReference type="EMBL" id="PSN71217.1"/>
    </source>
</evidence>
<dbReference type="STRING" id="1448308.A0A2T2P0N4"/>
<feature type="region of interest" description="Disordered" evidence="4">
    <location>
        <begin position="1"/>
        <end position="86"/>
    </location>
</feature>
<dbReference type="AlphaFoldDB" id="A0A2T2P0N4"/>
<sequence>MAFSAGATEIPDSEDEPMTSSPGPIPDDVSDKLRSVVREPVQAPQEAPQELACRHQDPGYNVSNRAPKHAERLDAEQKKASTDVGSSGAILKTNALLHDSPQWHAVMVEKGIGESTEEPKLLQPGASTRIQQCHVASDGRQNSDRHVTLHPQPSPLAERATVGNSDISNEPPVTGSGQTQDHVYNEACGSKPADPPSPRRPVPDSVTAERSSATLSAQKQPLGLVESRPVSSPDSNTDHQAMNTSEPTEPGDHATQKNYMHSIRDFSSLDSSEGQTHHVSFPSTDDTMRTIASDQAERGSVKMEEPVELQLLPATIPQKRALAGTGGDEVGTITMPKSQQSNLQASKHSHRTPSQITATSVKSQQETTLAQLKAQRAALISSLADLSGIQELLAKDGSETEHSDSEPSHADVMAAANKVVKKHIKLLHEYNEIKDVGQGLMGLIADQRGVRIMEIQDEFGIGPKD</sequence>
<dbReference type="InterPro" id="IPR010760">
    <property type="entry name" value="DNA-repair_Swi5"/>
</dbReference>
<dbReference type="PANTHER" id="PTHR28529:SF2">
    <property type="entry name" value="DNA REPAIR PROTEIN SWI5 HOMOLOG"/>
    <property type="match status" value="1"/>
</dbReference>
<feature type="compositionally biased region" description="Polar residues" evidence="4">
    <location>
        <begin position="208"/>
        <end position="219"/>
    </location>
</feature>
<dbReference type="GO" id="GO:0034974">
    <property type="term" value="C:Swi5-Swi2 complex"/>
    <property type="evidence" value="ECO:0007669"/>
    <property type="project" value="TreeGrafter"/>
</dbReference>
<feature type="region of interest" description="Disordered" evidence="4">
    <location>
        <begin position="133"/>
        <end position="285"/>
    </location>
</feature>
<accession>A0A2T2P0N4</accession>
<dbReference type="GO" id="GO:0010772">
    <property type="term" value="P:meiotic DNA recombinase assembly involved in reciprocal meiotic recombination"/>
    <property type="evidence" value="ECO:0007669"/>
    <property type="project" value="TreeGrafter"/>
</dbReference>
<protein>
    <submittedName>
        <fullName evidence="5">Swi5-domain-containing protein</fullName>
    </submittedName>
</protein>
<evidence type="ECO:0000256" key="3">
    <source>
        <dbReference type="ARBA" id="ARBA00023204"/>
    </source>
</evidence>
<feature type="compositionally biased region" description="Polar residues" evidence="4">
    <location>
        <begin position="229"/>
        <end position="247"/>
    </location>
</feature>
<dbReference type="Gene3D" id="1.20.5.170">
    <property type="match status" value="1"/>
</dbReference>
<evidence type="ECO:0000313" key="6">
    <source>
        <dbReference type="Proteomes" id="UP000240883"/>
    </source>
</evidence>
<reference evidence="5 6" key="1">
    <citation type="journal article" date="2018" name="Front. Microbiol.">
        <title>Genome-Wide Analysis of Corynespora cassiicola Leaf Fall Disease Putative Effectors.</title>
        <authorList>
            <person name="Lopez D."/>
            <person name="Ribeiro S."/>
            <person name="Label P."/>
            <person name="Fumanal B."/>
            <person name="Venisse J.S."/>
            <person name="Kohler A."/>
            <person name="de Oliveira R.R."/>
            <person name="Labutti K."/>
            <person name="Lipzen A."/>
            <person name="Lail K."/>
            <person name="Bauer D."/>
            <person name="Ohm R.A."/>
            <person name="Barry K.W."/>
            <person name="Spatafora J."/>
            <person name="Grigoriev I.V."/>
            <person name="Martin F.M."/>
            <person name="Pujade-Renaud V."/>
        </authorList>
    </citation>
    <scope>NUCLEOTIDE SEQUENCE [LARGE SCALE GENOMIC DNA]</scope>
    <source>
        <strain evidence="5 6">Philippines</strain>
    </source>
</reference>
<evidence type="ECO:0000256" key="2">
    <source>
        <dbReference type="ARBA" id="ARBA00022763"/>
    </source>
</evidence>
<evidence type="ECO:0000256" key="1">
    <source>
        <dbReference type="ARBA" id="ARBA00008060"/>
    </source>
</evidence>
<dbReference type="EMBL" id="KZ678131">
    <property type="protein sequence ID" value="PSN71217.1"/>
    <property type="molecule type" value="Genomic_DNA"/>
</dbReference>